<dbReference type="AlphaFoldDB" id="A0A9W7A7M4"/>
<dbReference type="Proteomes" id="UP001165122">
    <property type="component" value="Unassembled WGS sequence"/>
</dbReference>
<evidence type="ECO:0000313" key="1">
    <source>
        <dbReference type="EMBL" id="GMH67257.1"/>
    </source>
</evidence>
<sequence length="71" mass="7853">MLTLIGPYLCLQRMLRTKIDDDPGLTSNGGDDGCHVFEGCYKLVPSSIDVGSQYMDITPEIIAHLRSQQQP</sequence>
<dbReference type="EMBL" id="BRXW01000571">
    <property type="protein sequence ID" value="GMH67257.1"/>
    <property type="molecule type" value="Genomic_DNA"/>
</dbReference>
<gene>
    <name evidence="1" type="ORF">TrLO_g1405</name>
</gene>
<keyword evidence="2" id="KW-1185">Reference proteome</keyword>
<reference evidence="2" key="1">
    <citation type="journal article" date="2023" name="Commun. Biol.">
        <title>Genome analysis of Parmales, the sister group of diatoms, reveals the evolutionary specialization of diatoms from phago-mixotrophs to photoautotrophs.</title>
        <authorList>
            <person name="Ban H."/>
            <person name="Sato S."/>
            <person name="Yoshikawa S."/>
            <person name="Yamada K."/>
            <person name="Nakamura Y."/>
            <person name="Ichinomiya M."/>
            <person name="Sato N."/>
            <person name="Blanc-Mathieu R."/>
            <person name="Endo H."/>
            <person name="Kuwata A."/>
            <person name="Ogata H."/>
        </authorList>
    </citation>
    <scope>NUCLEOTIDE SEQUENCE [LARGE SCALE GENOMIC DNA]</scope>
    <source>
        <strain evidence="2">NIES 3700</strain>
    </source>
</reference>
<organism evidence="1 2">
    <name type="scientific">Triparma laevis f. longispina</name>
    <dbReference type="NCBI Taxonomy" id="1714387"/>
    <lineage>
        <taxon>Eukaryota</taxon>
        <taxon>Sar</taxon>
        <taxon>Stramenopiles</taxon>
        <taxon>Ochrophyta</taxon>
        <taxon>Bolidophyceae</taxon>
        <taxon>Parmales</taxon>
        <taxon>Triparmaceae</taxon>
        <taxon>Triparma</taxon>
    </lineage>
</organism>
<comment type="caution">
    <text evidence="1">The sequence shown here is derived from an EMBL/GenBank/DDBJ whole genome shotgun (WGS) entry which is preliminary data.</text>
</comment>
<name>A0A9W7A7M4_9STRA</name>
<proteinExistence type="predicted"/>
<protein>
    <submittedName>
        <fullName evidence="1">Uncharacterized protein</fullName>
    </submittedName>
</protein>
<accession>A0A9W7A7M4</accession>
<evidence type="ECO:0000313" key="2">
    <source>
        <dbReference type="Proteomes" id="UP001165122"/>
    </source>
</evidence>